<dbReference type="EMBL" id="CAJOBZ010000009">
    <property type="protein sequence ID" value="CAF4828126.1"/>
    <property type="molecule type" value="Genomic_DNA"/>
</dbReference>
<proteinExistence type="predicted"/>
<evidence type="ECO:0000313" key="9">
    <source>
        <dbReference type="Proteomes" id="UP000663880"/>
    </source>
</evidence>
<evidence type="ECO:0000256" key="5">
    <source>
        <dbReference type="ARBA" id="ARBA00025466"/>
    </source>
</evidence>
<comment type="caution">
    <text evidence="8">The sequence shown here is derived from an EMBL/GenBank/DDBJ whole genome shotgun (WGS) entry which is preliminary data.</text>
</comment>
<comment type="function">
    <text evidence="5">Involved in transvection phenomena (= synapsis-dependent gene expression), where the synaptic pairing of chromosomes carrying genes with which zeste interacts influences the expression of these genes. Zeste binds to DNA and stimulates transcription from a nearby promoter.</text>
</comment>
<evidence type="ECO:0000256" key="1">
    <source>
        <dbReference type="ARBA" id="ARBA00011764"/>
    </source>
</evidence>
<evidence type="ECO:0000256" key="3">
    <source>
        <dbReference type="ARBA" id="ARBA00023015"/>
    </source>
</evidence>
<keyword evidence="3" id="KW-0805">Transcription regulation</keyword>
<dbReference type="Proteomes" id="UP000663880">
    <property type="component" value="Unassembled WGS sequence"/>
</dbReference>
<feature type="region of interest" description="Disordered" evidence="6">
    <location>
        <begin position="79"/>
        <end position="98"/>
    </location>
</feature>
<feature type="region of interest" description="Disordered" evidence="6">
    <location>
        <begin position="120"/>
        <end position="141"/>
    </location>
</feature>
<organism evidence="8 9">
    <name type="scientific">Pieris macdunnoughi</name>
    <dbReference type="NCBI Taxonomy" id="345717"/>
    <lineage>
        <taxon>Eukaryota</taxon>
        <taxon>Metazoa</taxon>
        <taxon>Ecdysozoa</taxon>
        <taxon>Arthropoda</taxon>
        <taxon>Hexapoda</taxon>
        <taxon>Insecta</taxon>
        <taxon>Pterygota</taxon>
        <taxon>Neoptera</taxon>
        <taxon>Endopterygota</taxon>
        <taxon>Lepidoptera</taxon>
        <taxon>Glossata</taxon>
        <taxon>Ditrysia</taxon>
        <taxon>Papilionoidea</taxon>
        <taxon>Pieridae</taxon>
        <taxon>Pierinae</taxon>
        <taxon>Pieris</taxon>
    </lineage>
</organism>
<evidence type="ECO:0000256" key="6">
    <source>
        <dbReference type="SAM" id="MobiDB-lite"/>
    </source>
</evidence>
<dbReference type="InterPro" id="IPR028002">
    <property type="entry name" value="Myb_DNA-bind_5"/>
</dbReference>
<reference evidence="8" key="1">
    <citation type="submission" date="2021-02" db="EMBL/GenBank/DDBJ databases">
        <authorList>
            <person name="Steward A R."/>
        </authorList>
    </citation>
    <scope>NUCLEOTIDE SEQUENCE</scope>
</reference>
<accession>A0A821QVW4</accession>
<dbReference type="Pfam" id="PF13873">
    <property type="entry name" value="Myb_DNA-bind_5"/>
    <property type="match status" value="1"/>
</dbReference>
<protein>
    <recommendedName>
        <fullName evidence="2">Regulatory protein zeste</fullName>
    </recommendedName>
</protein>
<evidence type="ECO:0000256" key="2">
    <source>
        <dbReference type="ARBA" id="ARBA00016807"/>
    </source>
</evidence>
<comment type="subunit">
    <text evidence="1">Self-associates forming complexes of several hundred monomers.</text>
</comment>
<keyword evidence="4" id="KW-0804">Transcription</keyword>
<name>A0A821QVW4_9NEOP</name>
<keyword evidence="9" id="KW-1185">Reference proteome</keyword>
<feature type="domain" description="Myb/SANT-like DNA-binding" evidence="7">
    <location>
        <begin position="8"/>
        <end position="81"/>
    </location>
</feature>
<evidence type="ECO:0000259" key="7">
    <source>
        <dbReference type="Pfam" id="PF13873"/>
    </source>
</evidence>
<dbReference type="PANTHER" id="PTHR21411:SF0">
    <property type="entry name" value="REGULATORY PROTEIN ZESTE"/>
    <property type="match status" value="1"/>
</dbReference>
<dbReference type="AlphaFoldDB" id="A0A821QVW4"/>
<sequence>MEFELKHKKAMSKEEVNMLLDLIESKPIITIKQTDATTNKSKEEAWSMLTAFFNTRNGGMPRSKEQLKAKWDNLKKAARKRDQDIKLNSEKTDGSRPIFIPPDEVLDKVMHLLKAGRNAGDGSLNVAEDSEGAPENSMDNSTSSIIPNIIWGPKKAKKKKHNSSVDYVRQARDLAIKKYYEKKVEKVNLEIKILMLEYEKKKNEIKPETTNE</sequence>
<evidence type="ECO:0000256" key="4">
    <source>
        <dbReference type="ARBA" id="ARBA00023163"/>
    </source>
</evidence>
<dbReference type="OrthoDB" id="7489964at2759"/>
<evidence type="ECO:0000313" key="8">
    <source>
        <dbReference type="EMBL" id="CAF4828126.1"/>
    </source>
</evidence>
<dbReference type="PANTHER" id="PTHR21411">
    <property type="entry name" value="APONTIC"/>
    <property type="match status" value="1"/>
</dbReference>
<gene>
    <name evidence="8" type="ORF">PMACD_LOCUS5058</name>
</gene>
<feature type="compositionally biased region" description="Basic and acidic residues" evidence="6">
    <location>
        <begin position="79"/>
        <end position="94"/>
    </location>
</feature>